<dbReference type="RefSeq" id="WP_115090862.1">
    <property type="nucleotide sequence ID" value="NZ_CP068107.1"/>
</dbReference>
<accession>A0A378RP27</accession>
<keyword evidence="1" id="KW-0472">Membrane</keyword>
<name>A0A378RP27_MYROD</name>
<dbReference type="Proteomes" id="UP000255024">
    <property type="component" value="Unassembled WGS sequence"/>
</dbReference>
<feature type="transmembrane region" description="Helical" evidence="1">
    <location>
        <begin position="52"/>
        <end position="72"/>
    </location>
</feature>
<dbReference type="AlphaFoldDB" id="A0A378RP27"/>
<keyword evidence="1" id="KW-1133">Transmembrane helix</keyword>
<protein>
    <submittedName>
        <fullName evidence="2">Uncharacterized protein</fullName>
    </submittedName>
</protein>
<evidence type="ECO:0000256" key="1">
    <source>
        <dbReference type="SAM" id="Phobius"/>
    </source>
</evidence>
<sequence length="140" mass="16447">MITNHNPKHNRKDGFNVPEGYFDTVEQRLFERLDGNVQLHQKDTRIRQFRPIKMLVALAAAVALLVGIGLLVKQQSTSTLSHETLENYFEYNSPYTLSNEFIQAFDEKDLQEMEQTIQVNQKELNEYVQTNIDLDYYLNY</sequence>
<organism evidence="2 3">
    <name type="scientific">Myroides odoratus</name>
    <name type="common">Flavobacterium odoratum</name>
    <dbReference type="NCBI Taxonomy" id="256"/>
    <lineage>
        <taxon>Bacteria</taxon>
        <taxon>Pseudomonadati</taxon>
        <taxon>Bacteroidota</taxon>
        <taxon>Flavobacteriia</taxon>
        <taxon>Flavobacteriales</taxon>
        <taxon>Flavobacteriaceae</taxon>
        <taxon>Myroides</taxon>
    </lineage>
</organism>
<evidence type="ECO:0000313" key="2">
    <source>
        <dbReference type="EMBL" id="STZ28041.1"/>
    </source>
</evidence>
<keyword evidence="3" id="KW-1185">Reference proteome</keyword>
<evidence type="ECO:0000313" key="3">
    <source>
        <dbReference type="Proteomes" id="UP000255024"/>
    </source>
</evidence>
<gene>
    <name evidence="2" type="ORF">NCTC11179_01579</name>
</gene>
<keyword evidence="1" id="KW-0812">Transmembrane</keyword>
<reference evidence="2 3" key="1">
    <citation type="submission" date="2018-06" db="EMBL/GenBank/DDBJ databases">
        <authorList>
            <consortium name="Pathogen Informatics"/>
            <person name="Doyle S."/>
        </authorList>
    </citation>
    <scope>NUCLEOTIDE SEQUENCE [LARGE SCALE GENOMIC DNA]</scope>
    <source>
        <strain evidence="2 3">NCTC11179</strain>
    </source>
</reference>
<dbReference type="EMBL" id="UGQL01000001">
    <property type="protein sequence ID" value="STZ28041.1"/>
    <property type="molecule type" value="Genomic_DNA"/>
</dbReference>
<proteinExistence type="predicted"/>